<dbReference type="KEGG" id="xyl:ET495_10240"/>
<reference evidence="2 3" key="1">
    <citation type="submission" date="2019-01" db="EMBL/GenBank/DDBJ databases">
        <title>Genome sequencing of strain 2JSPR-7.</title>
        <authorList>
            <person name="Heo J."/>
            <person name="Kim S.-J."/>
            <person name="Kim J.-S."/>
            <person name="Hong S.-B."/>
            <person name="Kwon S.-W."/>
        </authorList>
    </citation>
    <scope>NUCLEOTIDE SEQUENCE [LARGE SCALE GENOMIC DNA]</scope>
    <source>
        <strain evidence="2 3">2JSPR-7</strain>
    </source>
</reference>
<accession>A0A4P6ELL1</accession>
<proteinExistence type="predicted"/>
<dbReference type="EMBL" id="CP035495">
    <property type="protein sequence ID" value="QAY63564.1"/>
    <property type="molecule type" value="Genomic_DNA"/>
</dbReference>
<dbReference type="AlphaFoldDB" id="A0A4P6ELL1"/>
<evidence type="ECO:0000313" key="2">
    <source>
        <dbReference type="EMBL" id="QAY63564.1"/>
    </source>
</evidence>
<evidence type="ECO:0000256" key="1">
    <source>
        <dbReference type="SAM" id="MobiDB-lite"/>
    </source>
</evidence>
<evidence type="ECO:0000313" key="3">
    <source>
        <dbReference type="Proteomes" id="UP000291758"/>
    </source>
</evidence>
<gene>
    <name evidence="2" type="ORF">ET495_10240</name>
</gene>
<name>A0A4P6ELL1_9MICO</name>
<feature type="compositionally biased region" description="Basic and acidic residues" evidence="1">
    <location>
        <begin position="36"/>
        <end position="60"/>
    </location>
</feature>
<dbReference type="RefSeq" id="WP_129204726.1">
    <property type="nucleotide sequence ID" value="NZ_CP035495.1"/>
</dbReference>
<feature type="region of interest" description="Disordered" evidence="1">
    <location>
        <begin position="1"/>
        <end position="71"/>
    </location>
</feature>
<protein>
    <submittedName>
        <fullName evidence="2">Uncharacterized protein</fullName>
    </submittedName>
</protein>
<feature type="compositionally biased region" description="Low complexity" evidence="1">
    <location>
        <begin position="12"/>
        <end position="23"/>
    </location>
</feature>
<sequence>MTDGWRDPETVAGPGAASPPGDASPRRRHRRVVRAGNEREQVPGVSDDERGGHGDNDQRLLGDVPPHWGRR</sequence>
<organism evidence="2 3">
    <name type="scientific">Xylanimonas allomyrinae</name>
    <dbReference type="NCBI Taxonomy" id="2509459"/>
    <lineage>
        <taxon>Bacteria</taxon>
        <taxon>Bacillati</taxon>
        <taxon>Actinomycetota</taxon>
        <taxon>Actinomycetes</taxon>
        <taxon>Micrococcales</taxon>
        <taxon>Promicromonosporaceae</taxon>
        <taxon>Xylanimonas</taxon>
    </lineage>
</organism>
<dbReference type="Proteomes" id="UP000291758">
    <property type="component" value="Chromosome"/>
</dbReference>
<dbReference type="OrthoDB" id="5150187at2"/>
<keyword evidence="3" id="KW-1185">Reference proteome</keyword>